<dbReference type="PRINTS" id="PR00702">
    <property type="entry name" value="ACRIFLAVINRP"/>
</dbReference>
<dbReference type="SUPFAM" id="SSF82693">
    <property type="entry name" value="Multidrug efflux transporter AcrB pore domain, PN1, PN2, PC1 and PC2 subdomains"/>
    <property type="match status" value="2"/>
</dbReference>
<dbReference type="GO" id="GO:0042910">
    <property type="term" value="F:xenobiotic transmembrane transporter activity"/>
    <property type="evidence" value="ECO:0007669"/>
    <property type="project" value="TreeGrafter"/>
</dbReference>
<sequence>MNGLVNFVIKNKLAVWLLAIILMATGIYSTSRMNKETIPDISIPYISVMTVYPGATPEQAMNDISIPLEKAVQNLKKVVGVYSTSYANMSSVQVEYEYGTDMIDAERELRSVIDGMTFPDTAEKPTIARFTVNTFPILALSVSSDKEDIAELTSTVEEVIVPKLEGIDGVSSVSISGQHVNKVEIEYDEGKMASLGITEDDVKQMIQASDLKAPLGLYPFEDKEQSVVVDGKFTTVDELKNLMIPVTPTAQHPMPFVTLGDIAKVELVGEVESVSRTNGKEAIGIQIVKGQEANTVEVVNEAKDIIKELEEKYDGLHIDVTLDQGEPIEESISTMLGKALYGAGFAIIIILLFLRDIKSTIISVISIPLSLMIAFTILHQMDITLNIMTLGAMTVAIGRVIDDSIVVVENIYRRLHLKDEKLKGRALIRSATIEMFKPILASTLVTIAVFAPLVLVGGMVGELFTPFALTMAFALLASLLVAITVVPSLSHTLFKKQLYGDRKGGKIKHSKPSTLASWYKRVLRWSLDHKAIASLVAIALLVGSLFLIPVIGFSFLSTDQEKVMYLTYTPEPGETREKTLENVKVVEDKLLARDDVEIVQVSIGGSGGAMMAMMGMMGTDGALMYVIFDDETENFDEVQDEIVKYIEGLNQSGKWVNQNFNMSLANNELSYTVYGEDLDKIEKVVSDIESIMKESGNLKDVDTTLSERYDEFTLKVNQQTLLQYGLTAGQLAMMLNPNKQDEVLTTLKKDGTEIDVVVKRNVNLAPSFDELLNQPVPSATGAPVQLKDIVEVEKGTVSNTISRSKGQLYATVSGTVTSKDVTKASSEVDEKIQKLELPKGVELGEEGVTADMKEAFTQLGFAMIVAVGIVYFILVVTFGEGLAPFVILFSLPFTVIGSLVGLWITGETISVSVMMGMLMLIGIVVTNAVVLVDRIINMERTGMPMREAILEAGATRLRPILMTAIATIGALIPLAIGAEGTSMISRDLGICVIGGLFSSTMLTLIVVPIVYEVLSKMLKKNRVEIEED</sequence>
<feature type="transmembrane region" description="Helical" evidence="2">
    <location>
        <begin position="335"/>
        <end position="354"/>
    </location>
</feature>
<feature type="transmembrane region" description="Helical" evidence="2">
    <location>
        <begin position="859"/>
        <end position="878"/>
    </location>
</feature>
<dbReference type="RefSeq" id="WP_141602997.1">
    <property type="nucleotide sequence ID" value="NZ_JARMSC010000043.1"/>
</dbReference>
<dbReference type="GO" id="GO:0005886">
    <property type="term" value="C:plasma membrane"/>
    <property type="evidence" value="ECO:0007669"/>
    <property type="project" value="TreeGrafter"/>
</dbReference>
<reference evidence="3 4" key="1">
    <citation type="submission" date="2019-06" db="EMBL/GenBank/DDBJ databases">
        <title>Genome sequence of Ureibacillus terrenus.</title>
        <authorList>
            <person name="Maclea K.S."/>
            <person name="Simoes M."/>
        </authorList>
    </citation>
    <scope>NUCLEOTIDE SEQUENCE [LARGE SCALE GENOMIC DNA]</scope>
    <source>
        <strain evidence="3 4">ATCC BAA-384</strain>
    </source>
</reference>
<dbReference type="Gene3D" id="1.20.1640.10">
    <property type="entry name" value="Multidrug efflux transporter AcrB transmembrane domain"/>
    <property type="match status" value="2"/>
</dbReference>
<dbReference type="Gene3D" id="3.30.70.1430">
    <property type="entry name" value="Multidrug efflux transporter AcrB pore domain"/>
    <property type="match status" value="2"/>
</dbReference>
<feature type="coiled-coil region" evidence="1">
    <location>
        <begin position="292"/>
        <end position="319"/>
    </location>
</feature>
<evidence type="ECO:0000256" key="1">
    <source>
        <dbReference type="SAM" id="Coils"/>
    </source>
</evidence>
<proteinExistence type="predicted"/>
<keyword evidence="2" id="KW-0812">Transmembrane</keyword>
<feature type="transmembrane region" description="Helical" evidence="2">
    <location>
        <begin position="988"/>
        <end position="1011"/>
    </location>
</feature>
<keyword evidence="4" id="KW-1185">Reference proteome</keyword>
<dbReference type="AlphaFoldDB" id="A0A540UZ17"/>
<feature type="transmembrane region" description="Helical" evidence="2">
    <location>
        <begin position="885"/>
        <end position="905"/>
    </location>
</feature>
<dbReference type="PANTHER" id="PTHR32063">
    <property type="match status" value="1"/>
</dbReference>
<name>A0A540UZ17_9BACL</name>
<dbReference type="OrthoDB" id="9757876at2"/>
<dbReference type="InterPro" id="IPR001036">
    <property type="entry name" value="Acrflvin-R"/>
</dbReference>
<feature type="transmembrane region" description="Helical" evidence="2">
    <location>
        <begin position="531"/>
        <end position="556"/>
    </location>
</feature>
<evidence type="ECO:0000313" key="4">
    <source>
        <dbReference type="Proteomes" id="UP000315753"/>
    </source>
</evidence>
<evidence type="ECO:0000313" key="3">
    <source>
        <dbReference type="EMBL" id="TQE89745.1"/>
    </source>
</evidence>
<dbReference type="Gene3D" id="3.30.70.1320">
    <property type="entry name" value="Multidrug efflux transporter AcrB pore domain like"/>
    <property type="match status" value="1"/>
</dbReference>
<dbReference type="Gene3D" id="3.30.2090.10">
    <property type="entry name" value="Multidrug efflux transporter AcrB TolC docking domain, DN and DC subdomains"/>
    <property type="match status" value="2"/>
</dbReference>
<keyword evidence="1" id="KW-0175">Coiled coil</keyword>
<dbReference type="Proteomes" id="UP000315753">
    <property type="component" value="Unassembled WGS sequence"/>
</dbReference>
<accession>A0A540UZ17</accession>
<dbReference type="Pfam" id="PF00873">
    <property type="entry name" value="ACR_tran"/>
    <property type="match status" value="1"/>
</dbReference>
<comment type="caution">
    <text evidence="3">The sequence shown here is derived from an EMBL/GenBank/DDBJ whole genome shotgun (WGS) entry which is preliminary data.</text>
</comment>
<dbReference type="EMBL" id="VIGD01000017">
    <property type="protein sequence ID" value="TQE89745.1"/>
    <property type="molecule type" value="Genomic_DNA"/>
</dbReference>
<feature type="transmembrane region" description="Helical" evidence="2">
    <location>
        <begin position="957"/>
        <end position="976"/>
    </location>
</feature>
<feature type="transmembrane region" description="Helical" evidence="2">
    <location>
        <begin position="387"/>
        <end position="408"/>
    </location>
</feature>
<feature type="transmembrane region" description="Helical" evidence="2">
    <location>
        <begin position="439"/>
        <end position="461"/>
    </location>
</feature>
<dbReference type="SUPFAM" id="SSF82866">
    <property type="entry name" value="Multidrug efflux transporter AcrB transmembrane domain"/>
    <property type="match status" value="2"/>
</dbReference>
<gene>
    <name evidence="3" type="ORF">FKZ59_11980</name>
</gene>
<keyword evidence="2" id="KW-1133">Transmembrane helix</keyword>
<keyword evidence="2" id="KW-0472">Membrane</keyword>
<feature type="transmembrane region" description="Helical" evidence="2">
    <location>
        <begin position="911"/>
        <end position="936"/>
    </location>
</feature>
<feature type="transmembrane region" description="Helical" evidence="2">
    <location>
        <begin position="467"/>
        <end position="489"/>
    </location>
</feature>
<evidence type="ECO:0000256" key="2">
    <source>
        <dbReference type="SAM" id="Phobius"/>
    </source>
</evidence>
<dbReference type="SUPFAM" id="SSF82714">
    <property type="entry name" value="Multidrug efflux transporter AcrB TolC docking domain, DN and DC subdomains"/>
    <property type="match status" value="2"/>
</dbReference>
<dbReference type="Gene3D" id="3.30.70.1440">
    <property type="entry name" value="Multidrug efflux transporter AcrB pore domain"/>
    <property type="match status" value="1"/>
</dbReference>
<dbReference type="PANTHER" id="PTHR32063:SF0">
    <property type="entry name" value="SWARMING MOTILITY PROTEIN SWRC"/>
    <property type="match status" value="1"/>
</dbReference>
<feature type="transmembrane region" description="Helical" evidence="2">
    <location>
        <begin position="361"/>
        <end position="381"/>
    </location>
</feature>
<dbReference type="InterPro" id="IPR027463">
    <property type="entry name" value="AcrB_DN_DC_subdom"/>
</dbReference>
<protein>
    <submittedName>
        <fullName evidence="3">Efflux RND transporter permease subunit</fullName>
    </submittedName>
</protein>
<organism evidence="3 4">
    <name type="scientific">Ureibacillus terrenus</name>
    <dbReference type="NCBI Taxonomy" id="118246"/>
    <lineage>
        <taxon>Bacteria</taxon>
        <taxon>Bacillati</taxon>
        <taxon>Bacillota</taxon>
        <taxon>Bacilli</taxon>
        <taxon>Bacillales</taxon>
        <taxon>Caryophanaceae</taxon>
        <taxon>Ureibacillus</taxon>
    </lineage>
</organism>